<sequence>MWYLRATSSIGRINIGRTSLRFSAAERTPYIMETMSAETEQFVGHIASLGTTSGVRIVIGMWGASPYGAFTDVMVQSAEGTRTLLAPTSAVADYVSGAYSFDIVRTVPLTVSMGEDSLALDAGPLSIRAELGESTVVGRVLGLIPTMIATHPRWLTAINPISKIIMPGVRTAGTTKDGRRQFYGVTGARVITAATASWAGDPLGELTSVRPRVRFGFSSVPKKPQVVDVTTTVLPLTESTAVSGT</sequence>
<proteinExistence type="predicted"/>
<dbReference type="EMBL" id="BAAAON010000001">
    <property type="protein sequence ID" value="GAA2174598.1"/>
    <property type="molecule type" value="Genomic_DNA"/>
</dbReference>
<evidence type="ECO:0000313" key="1">
    <source>
        <dbReference type="EMBL" id="GAA2174598.1"/>
    </source>
</evidence>
<gene>
    <name evidence="1" type="ORF">GCM10009784_13580</name>
</gene>
<keyword evidence="2" id="KW-1185">Reference proteome</keyword>
<dbReference type="Proteomes" id="UP001500974">
    <property type="component" value="Unassembled WGS sequence"/>
</dbReference>
<reference evidence="1 2" key="1">
    <citation type="journal article" date="2019" name="Int. J. Syst. Evol. Microbiol.">
        <title>The Global Catalogue of Microorganisms (GCM) 10K type strain sequencing project: providing services to taxonomists for standard genome sequencing and annotation.</title>
        <authorList>
            <consortium name="The Broad Institute Genomics Platform"/>
            <consortium name="The Broad Institute Genome Sequencing Center for Infectious Disease"/>
            <person name="Wu L."/>
            <person name="Ma J."/>
        </authorList>
    </citation>
    <scope>NUCLEOTIDE SEQUENCE [LARGE SCALE GENOMIC DNA]</scope>
    <source>
        <strain evidence="1 2">JCM 14917</strain>
    </source>
</reference>
<protein>
    <recommendedName>
        <fullName evidence="3">Acetoacetate decarboxylase</fullName>
    </recommendedName>
</protein>
<organism evidence="1 2">
    <name type="scientific">Arthrobacter parietis</name>
    <dbReference type="NCBI Taxonomy" id="271434"/>
    <lineage>
        <taxon>Bacteria</taxon>
        <taxon>Bacillati</taxon>
        <taxon>Actinomycetota</taxon>
        <taxon>Actinomycetes</taxon>
        <taxon>Micrococcales</taxon>
        <taxon>Micrococcaceae</taxon>
        <taxon>Arthrobacter</taxon>
    </lineage>
</organism>
<comment type="caution">
    <text evidence="1">The sequence shown here is derived from an EMBL/GenBank/DDBJ whole genome shotgun (WGS) entry which is preliminary data.</text>
</comment>
<evidence type="ECO:0008006" key="3">
    <source>
        <dbReference type="Google" id="ProtNLM"/>
    </source>
</evidence>
<evidence type="ECO:0000313" key="2">
    <source>
        <dbReference type="Proteomes" id="UP001500974"/>
    </source>
</evidence>
<accession>A0ABN3ATH9</accession>
<name>A0ABN3ATH9_9MICC</name>